<dbReference type="CDD" id="cd16917">
    <property type="entry name" value="HATPase_UhpB-NarQ-NarX-like"/>
    <property type="match status" value="1"/>
</dbReference>
<dbReference type="InterPro" id="IPR036890">
    <property type="entry name" value="HATPase_C_sf"/>
</dbReference>
<evidence type="ECO:0000259" key="10">
    <source>
        <dbReference type="SMART" id="SM00387"/>
    </source>
</evidence>
<keyword evidence="5" id="KW-0547">Nucleotide-binding</keyword>
<evidence type="ECO:0000256" key="8">
    <source>
        <dbReference type="ARBA" id="ARBA00023012"/>
    </source>
</evidence>
<keyword evidence="8" id="KW-0902">Two-component regulatory system</keyword>
<feature type="transmembrane region" description="Helical" evidence="9">
    <location>
        <begin position="145"/>
        <end position="166"/>
    </location>
</feature>
<dbReference type="AlphaFoldDB" id="A0A7Y9YAZ8"/>
<proteinExistence type="predicted"/>
<dbReference type="SMART" id="SM00387">
    <property type="entry name" value="HATPase_c"/>
    <property type="match status" value="1"/>
</dbReference>
<evidence type="ECO:0000313" key="12">
    <source>
        <dbReference type="Proteomes" id="UP000537326"/>
    </source>
</evidence>
<dbReference type="InterPro" id="IPR050482">
    <property type="entry name" value="Sensor_HK_TwoCompSys"/>
</dbReference>
<reference evidence="11 12" key="1">
    <citation type="submission" date="2020-07" db="EMBL/GenBank/DDBJ databases">
        <title>Sequencing the genomes of 1000 actinobacteria strains.</title>
        <authorList>
            <person name="Klenk H.-P."/>
        </authorList>
    </citation>
    <scope>NUCLEOTIDE SEQUENCE [LARGE SCALE GENOMIC DNA]</scope>
    <source>
        <strain evidence="11 12">DSM 18248</strain>
    </source>
</reference>
<dbReference type="GO" id="GO:0046983">
    <property type="term" value="F:protein dimerization activity"/>
    <property type="evidence" value="ECO:0007669"/>
    <property type="project" value="InterPro"/>
</dbReference>
<dbReference type="PANTHER" id="PTHR24421:SF10">
    <property type="entry name" value="NITRATE_NITRITE SENSOR PROTEIN NARQ"/>
    <property type="match status" value="1"/>
</dbReference>
<dbReference type="SUPFAM" id="SSF55874">
    <property type="entry name" value="ATPase domain of HSP90 chaperone/DNA topoisomerase II/histidine kinase"/>
    <property type="match status" value="1"/>
</dbReference>
<dbReference type="RefSeq" id="WP_179529959.1">
    <property type="nucleotide sequence ID" value="NZ_BAAAPP010000002.1"/>
</dbReference>
<sequence length="391" mass="41484">MISGALRALWDEPRATPPAGTAWWDQALVAALVPLTAVEALLRDDVTRPVWDATWALVCVAALLWRPHRPLLMLVVGFTAQTVAGVVPALAGEPYSVLDVTAVVLLLAYSLGRWASGRGVVAGSGFLLVVHLAREPLYDASGSSMVVGAGALMLPVALGALVRLWARSQVRTREMIRAREREQLARDLHDTVAHHVSGILLHARAAKVRARTDPRAAVDAMGDVEDAAVRTLEDMRAMVALLRHDQQTGDGRQPTYGIADIPQLAQDGGVGPRVVVETSGDLGRLPATAESALFRAAQEAVTNARRHATDPTLVSVDLRRDGHTARLRVHDDGRPVTPGRGRRAAASYGLAGMRERFSLLGGDVSAGPDPEGGWTVEATVPLTAPAGEVGP</sequence>
<dbReference type="Proteomes" id="UP000537326">
    <property type="component" value="Unassembled WGS sequence"/>
</dbReference>
<dbReference type="Pfam" id="PF02518">
    <property type="entry name" value="HATPase_c"/>
    <property type="match status" value="1"/>
</dbReference>
<dbReference type="Gene3D" id="1.20.5.1930">
    <property type="match status" value="1"/>
</dbReference>
<evidence type="ECO:0000256" key="9">
    <source>
        <dbReference type="SAM" id="Phobius"/>
    </source>
</evidence>
<comment type="caution">
    <text evidence="11">The sequence shown here is derived from an EMBL/GenBank/DDBJ whole genome shotgun (WGS) entry which is preliminary data.</text>
</comment>
<evidence type="ECO:0000256" key="3">
    <source>
        <dbReference type="ARBA" id="ARBA00022553"/>
    </source>
</evidence>
<accession>A0A7Y9YAZ8</accession>
<dbReference type="EMBL" id="JACBZI010000001">
    <property type="protein sequence ID" value="NYI08908.1"/>
    <property type="molecule type" value="Genomic_DNA"/>
</dbReference>
<dbReference type="GO" id="GO:0005524">
    <property type="term" value="F:ATP binding"/>
    <property type="evidence" value="ECO:0007669"/>
    <property type="project" value="UniProtKB-KW"/>
</dbReference>
<dbReference type="GO" id="GO:0000155">
    <property type="term" value="F:phosphorelay sensor kinase activity"/>
    <property type="evidence" value="ECO:0007669"/>
    <property type="project" value="InterPro"/>
</dbReference>
<dbReference type="InterPro" id="IPR003594">
    <property type="entry name" value="HATPase_dom"/>
</dbReference>
<evidence type="ECO:0000256" key="6">
    <source>
        <dbReference type="ARBA" id="ARBA00022777"/>
    </source>
</evidence>
<dbReference type="PANTHER" id="PTHR24421">
    <property type="entry name" value="NITRATE/NITRITE SENSOR PROTEIN NARX-RELATED"/>
    <property type="match status" value="1"/>
</dbReference>
<dbReference type="Pfam" id="PF07730">
    <property type="entry name" value="HisKA_3"/>
    <property type="match status" value="1"/>
</dbReference>
<gene>
    <name evidence="11" type="ORF">BKA05_000423</name>
</gene>
<keyword evidence="6 11" id="KW-0418">Kinase</keyword>
<evidence type="ECO:0000256" key="2">
    <source>
        <dbReference type="ARBA" id="ARBA00012438"/>
    </source>
</evidence>
<organism evidence="11 12">
    <name type="scientific">Nocardioides marinus</name>
    <dbReference type="NCBI Taxonomy" id="374514"/>
    <lineage>
        <taxon>Bacteria</taxon>
        <taxon>Bacillati</taxon>
        <taxon>Actinomycetota</taxon>
        <taxon>Actinomycetes</taxon>
        <taxon>Propionibacteriales</taxon>
        <taxon>Nocardioidaceae</taxon>
        <taxon>Nocardioides</taxon>
    </lineage>
</organism>
<keyword evidence="7" id="KW-0067">ATP-binding</keyword>
<keyword evidence="3" id="KW-0597">Phosphoprotein</keyword>
<keyword evidence="9" id="KW-1133">Transmembrane helix</keyword>
<evidence type="ECO:0000256" key="1">
    <source>
        <dbReference type="ARBA" id="ARBA00000085"/>
    </source>
</evidence>
<keyword evidence="12" id="KW-1185">Reference proteome</keyword>
<evidence type="ECO:0000313" key="11">
    <source>
        <dbReference type="EMBL" id="NYI08908.1"/>
    </source>
</evidence>
<feature type="domain" description="Histidine kinase/HSP90-like ATPase" evidence="10">
    <location>
        <begin position="288"/>
        <end position="384"/>
    </location>
</feature>
<comment type="catalytic activity">
    <reaction evidence="1">
        <text>ATP + protein L-histidine = ADP + protein N-phospho-L-histidine.</text>
        <dbReference type="EC" id="2.7.13.3"/>
    </reaction>
</comment>
<dbReference type="EC" id="2.7.13.3" evidence="2"/>
<protein>
    <recommendedName>
        <fullName evidence="2">histidine kinase</fullName>
        <ecNumber evidence="2">2.7.13.3</ecNumber>
    </recommendedName>
</protein>
<dbReference type="Gene3D" id="3.30.565.10">
    <property type="entry name" value="Histidine kinase-like ATPase, C-terminal domain"/>
    <property type="match status" value="1"/>
</dbReference>
<dbReference type="InterPro" id="IPR011712">
    <property type="entry name" value="Sig_transdc_His_kin_sub3_dim/P"/>
</dbReference>
<evidence type="ECO:0000256" key="7">
    <source>
        <dbReference type="ARBA" id="ARBA00022840"/>
    </source>
</evidence>
<evidence type="ECO:0000256" key="4">
    <source>
        <dbReference type="ARBA" id="ARBA00022679"/>
    </source>
</evidence>
<keyword evidence="4" id="KW-0808">Transferase</keyword>
<keyword evidence="9" id="KW-0812">Transmembrane</keyword>
<evidence type="ECO:0000256" key="5">
    <source>
        <dbReference type="ARBA" id="ARBA00022741"/>
    </source>
</evidence>
<feature type="transmembrane region" description="Helical" evidence="9">
    <location>
        <begin position="71"/>
        <end position="91"/>
    </location>
</feature>
<keyword evidence="9" id="KW-0472">Membrane</keyword>
<dbReference type="GO" id="GO:0016020">
    <property type="term" value="C:membrane"/>
    <property type="evidence" value="ECO:0007669"/>
    <property type="project" value="InterPro"/>
</dbReference>
<name>A0A7Y9YAZ8_9ACTN</name>